<name>A0A9W9IX68_9EURO</name>
<dbReference type="OrthoDB" id="4365167at2759"/>
<organism evidence="1 2">
    <name type="scientific">Penicillium cf. griseofulvum</name>
    <dbReference type="NCBI Taxonomy" id="2972120"/>
    <lineage>
        <taxon>Eukaryota</taxon>
        <taxon>Fungi</taxon>
        <taxon>Dikarya</taxon>
        <taxon>Ascomycota</taxon>
        <taxon>Pezizomycotina</taxon>
        <taxon>Eurotiomycetes</taxon>
        <taxon>Eurotiomycetidae</taxon>
        <taxon>Eurotiales</taxon>
        <taxon>Aspergillaceae</taxon>
        <taxon>Penicillium</taxon>
    </lineage>
</organism>
<reference evidence="1" key="1">
    <citation type="submission" date="2022-11" db="EMBL/GenBank/DDBJ databases">
        <authorList>
            <person name="Petersen C."/>
        </authorList>
    </citation>
    <scope>NUCLEOTIDE SEQUENCE</scope>
    <source>
        <strain evidence="1">IBT 16849</strain>
    </source>
</reference>
<sequence length="104" mass="12065">MTSNVLRYTTVALNNSVSLLALFTGPYSTSEDIVYQSILRTALYIIKHHSVNINEHISTKVERLPNIRDERVSTLDNLRDHIREIVRGHLYQDITLLELEYQPN</sequence>
<protein>
    <submittedName>
        <fullName evidence="1">Uncharacterized protein</fullName>
    </submittedName>
</protein>
<dbReference type="AlphaFoldDB" id="A0A9W9IX68"/>
<evidence type="ECO:0000313" key="2">
    <source>
        <dbReference type="Proteomes" id="UP001150879"/>
    </source>
</evidence>
<accession>A0A9W9IX68</accession>
<comment type="caution">
    <text evidence="1">The sequence shown here is derived from an EMBL/GenBank/DDBJ whole genome shotgun (WGS) entry which is preliminary data.</text>
</comment>
<dbReference type="Proteomes" id="UP001150879">
    <property type="component" value="Unassembled WGS sequence"/>
</dbReference>
<gene>
    <name evidence="1" type="ORF">N7472_010402</name>
</gene>
<dbReference type="EMBL" id="JAPQKP010000006">
    <property type="protein sequence ID" value="KAJ5185562.1"/>
    <property type="molecule type" value="Genomic_DNA"/>
</dbReference>
<evidence type="ECO:0000313" key="1">
    <source>
        <dbReference type="EMBL" id="KAJ5185562.1"/>
    </source>
</evidence>
<reference evidence="1" key="2">
    <citation type="journal article" date="2023" name="IMA Fungus">
        <title>Comparative genomic study of the Penicillium genus elucidates a diverse pangenome and 15 lateral gene transfer events.</title>
        <authorList>
            <person name="Petersen C."/>
            <person name="Sorensen T."/>
            <person name="Nielsen M.R."/>
            <person name="Sondergaard T.E."/>
            <person name="Sorensen J.L."/>
            <person name="Fitzpatrick D.A."/>
            <person name="Frisvad J.C."/>
            <person name="Nielsen K.L."/>
        </authorList>
    </citation>
    <scope>NUCLEOTIDE SEQUENCE</scope>
    <source>
        <strain evidence="1">IBT 16849</strain>
    </source>
</reference>
<proteinExistence type="predicted"/>
<keyword evidence="2" id="KW-1185">Reference proteome</keyword>